<protein>
    <submittedName>
        <fullName evidence="1">Uncharacterized protein</fullName>
    </submittedName>
</protein>
<evidence type="ECO:0000313" key="1">
    <source>
        <dbReference type="EMBL" id="KAF0037615.1"/>
    </source>
</evidence>
<dbReference type="EMBL" id="VEVO01000009">
    <property type="protein sequence ID" value="KAF0037615.1"/>
    <property type="molecule type" value="Genomic_DNA"/>
</dbReference>
<reference evidence="1 2" key="1">
    <citation type="submission" date="2019-06" db="EMBL/GenBank/DDBJ databases">
        <title>Draft genomes of female and male turbot (Scophthalmus maximus).</title>
        <authorList>
            <person name="Xu H."/>
            <person name="Xu X.-W."/>
            <person name="Shao C."/>
            <person name="Chen S."/>
        </authorList>
    </citation>
    <scope>NUCLEOTIDE SEQUENCE [LARGE SCALE GENOMIC DNA]</scope>
    <source>
        <strain evidence="1">Ysfricsl-2016a</strain>
        <tissue evidence="1">Blood</tissue>
    </source>
</reference>
<sequence>MTQPGVRCHFVITSLEWKKAQETNMSTFWQANLEDGQRITPNLLYSRGGNALWEILKSCGPTRRTVSDGSLRARMSPAFISRWMTQMLFLM</sequence>
<comment type="caution">
    <text evidence="1">The sequence shown here is derived from an EMBL/GenBank/DDBJ whole genome shotgun (WGS) entry which is preliminary data.</text>
</comment>
<evidence type="ECO:0000313" key="2">
    <source>
        <dbReference type="Proteomes" id="UP000438429"/>
    </source>
</evidence>
<accession>A0A6A4SXX8</accession>
<proteinExistence type="predicted"/>
<dbReference type="AlphaFoldDB" id="A0A6A4SXX8"/>
<name>A0A6A4SXX8_SCOMX</name>
<dbReference type="Proteomes" id="UP000438429">
    <property type="component" value="Unassembled WGS sequence"/>
</dbReference>
<organism evidence="1 2">
    <name type="scientific">Scophthalmus maximus</name>
    <name type="common">Turbot</name>
    <name type="synonym">Psetta maxima</name>
    <dbReference type="NCBI Taxonomy" id="52904"/>
    <lineage>
        <taxon>Eukaryota</taxon>
        <taxon>Metazoa</taxon>
        <taxon>Chordata</taxon>
        <taxon>Craniata</taxon>
        <taxon>Vertebrata</taxon>
        <taxon>Euteleostomi</taxon>
        <taxon>Actinopterygii</taxon>
        <taxon>Neopterygii</taxon>
        <taxon>Teleostei</taxon>
        <taxon>Neoteleostei</taxon>
        <taxon>Acanthomorphata</taxon>
        <taxon>Carangaria</taxon>
        <taxon>Pleuronectiformes</taxon>
        <taxon>Pleuronectoidei</taxon>
        <taxon>Scophthalmidae</taxon>
        <taxon>Scophthalmus</taxon>
    </lineage>
</organism>
<gene>
    <name evidence="1" type="ORF">F2P81_010489</name>
</gene>